<protein>
    <recommendedName>
        <fullName evidence="2">4-hydroxy-tetrahydrodipicolinate synthase</fullName>
    </recommendedName>
</protein>
<gene>
    <name evidence="1" type="ORF">S01H4_26727</name>
</gene>
<feature type="non-terminal residue" evidence="1">
    <location>
        <position position="1"/>
    </location>
</feature>
<evidence type="ECO:0000313" key="1">
    <source>
        <dbReference type="EMBL" id="GAG87203.1"/>
    </source>
</evidence>
<dbReference type="InterPro" id="IPR002220">
    <property type="entry name" value="DapA-like"/>
</dbReference>
<dbReference type="EMBL" id="BART01012936">
    <property type="protein sequence ID" value="GAG87203.1"/>
    <property type="molecule type" value="Genomic_DNA"/>
</dbReference>
<comment type="caution">
    <text evidence="1">The sequence shown here is derived from an EMBL/GenBank/DDBJ whole genome shotgun (WGS) entry which is preliminary data.</text>
</comment>
<evidence type="ECO:0008006" key="2">
    <source>
        <dbReference type="Google" id="ProtNLM"/>
    </source>
</evidence>
<dbReference type="Gene3D" id="3.20.20.70">
    <property type="entry name" value="Aldolase class I"/>
    <property type="match status" value="1"/>
</dbReference>
<dbReference type="InterPro" id="IPR013785">
    <property type="entry name" value="Aldolase_TIM"/>
</dbReference>
<proteinExistence type="predicted"/>
<dbReference type="SUPFAM" id="SSF51569">
    <property type="entry name" value="Aldolase"/>
    <property type="match status" value="1"/>
</dbReference>
<name>X1BSN8_9ZZZZ</name>
<sequence>LINALFVVTNPMPVKYALNYLGFPVGKPRLPLIEPDEKSAKIVRAALKNYKIDLPLPTRATQGE</sequence>
<accession>X1BSN8</accession>
<reference evidence="1" key="1">
    <citation type="journal article" date="2014" name="Front. Microbiol.">
        <title>High frequency of phylogenetically diverse reductive dehalogenase-homologous genes in deep subseafloor sedimentary metagenomes.</title>
        <authorList>
            <person name="Kawai M."/>
            <person name="Futagami T."/>
            <person name="Toyoda A."/>
            <person name="Takaki Y."/>
            <person name="Nishi S."/>
            <person name="Hori S."/>
            <person name="Arai W."/>
            <person name="Tsubouchi T."/>
            <person name="Morono Y."/>
            <person name="Uchiyama I."/>
            <person name="Ito T."/>
            <person name="Fujiyama A."/>
            <person name="Inagaki F."/>
            <person name="Takami H."/>
        </authorList>
    </citation>
    <scope>NUCLEOTIDE SEQUENCE</scope>
    <source>
        <strain evidence="1">Expedition CK06-06</strain>
    </source>
</reference>
<dbReference type="GO" id="GO:0016829">
    <property type="term" value="F:lyase activity"/>
    <property type="evidence" value="ECO:0007669"/>
    <property type="project" value="InterPro"/>
</dbReference>
<dbReference type="AlphaFoldDB" id="X1BSN8"/>
<organism evidence="1">
    <name type="scientific">marine sediment metagenome</name>
    <dbReference type="NCBI Taxonomy" id="412755"/>
    <lineage>
        <taxon>unclassified sequences</taxon>
        <taxon>metagenomes</taxon>
        <taxon>ecological metagenomes</taxon>
    </lineage>
</organism>
<dbReference type="Pfam" id="PF00701">
    <property type="entry name" value="DHDPS"/>
    <property type="match status" value="1"/>
</dbReference>